<protein>
    <recommendedName>
        <fullName evidence="3">Type I restriction enzyme R protein N-terminal domain-containing protein</fullName>
    </recommendedName>
</protein>
<name>A0ABW5SAU3_9FLAO</name>
<dbReference type="RefSeq" id="WP_379042434.1">
    <property type="nucleotide sequence ID" value="NZ_JBHULZ010000002.1"/>
</dbReference>
<organism evidence="1 2">
    <name type="scientific">Mesonia sediminis</name>
    <dbReference type="NCBI Taxonomy" id="1703946"/>
    <lineage>
        <taxon>Bacteria</taxon>
        <taxon>Pseudomonadati</taxon>
        <taxon>Bacteroidota</taxon>
        <taxon>Flavobacteriia</taxon>
        <taxon>Flavobacteriales</taxon>
        <taxon>Flavobacteriaceae</taxon>
        <taxon>Mesonia</taxon>
    </lineage>
</organism>
<keyword evidence="2" id="KW-1185">Reference proteome</keyword>
<sequence>MNKIFRTYNTLNASIFDLISGTTEVKQTLGLAFLLSQDKKTLQAFLKLDEIKRVTGNINLSKFSKVIVHSELISESGKRADIVIQLYKNNEPAIALIIEAKTASKSVKGKMVIDQLQAYLKPEEFPLLSQFNTYGCTLTKNDVVINHQSITAVSWHRIFEFLNKQKGLAQQFLSFISNIKGTMKFYEKEVYSIPAGGSFKYQYDHPFIYECPNEGHQYTSMKKPLYLAFRKSPGGIMEKLFGVDDVIIMNPHTDFEAFWNNKAYTKEVKDRVKYYCDNVWKGRYYDNNEKQFFILSKTNQIELPHHPKPLKNNSFRAYYKLSDILDRSTNIVEKDRD</sequence>
<comment type="caution">
    <text evidence="1">The sequence shown here is derived from an EMBL/GenBank/DDBJ whole genome shotgun (WGS) entry which is preliminary data.</text>
</comment>
<proteinExistence type="predicted"/>
<evidence type="ECO:0008006" key="3">
    <source>
        <dbReference type="Google" id="ProtNLM"/>
    </source>
</evidence>
<reference evidence="2" key="1">
    <citation type="journal article" date="2019" name="Int. J. Syst. Evol. Microbiol.">
        <title>The Global Catalogue of Microorganisms (GCM) 10K type strain sequencing project: providing services to taxonomists for standard genome sequencing and annotation.</title>
        <authorList>
            <consortium name="The Broad Institute Genomics Platform"/>
            <consortium name="The Broad Institute Genome Sequencing Center for Infectious Disease"/>
            <person name="Wu L."/>
            <person name="Ma J."/>
        </authorList>
    </citation>
    <scope>NUCLEOTIDE SEQUENCE [LARGE SCALE GENOMIC DNA]</scope>
    <source>
        <strain evidence="2">KCTC 42255</strain>
    </source>
</reference>
<gene>
    <name evidence="1" type="ORF">ACFSQ0_00185</name>
</gene>
<evidence type="ECO:0000313" key="2">
    <source>
        <dbReference type="Proteomes" id="UP001597357"/>
    </source>
</evidence>
<evidence type="ECO:0000313" key="1">
    <source>
        <dbReference type="EMBL" id="MFD2696403.1"/>
    </source>
</evidence>
<dbReference type="Proteomes" id="UP001597357">
    <property type="component" value="Unassembled WGS sequence"/>
</dbReference>
<accession>A0ABW5SAU3</accession>
<dbReference type="EMBL" id="JBHULZ010000002">
    <property type="protein sequence ID" value="MFD2696403.1"/>
    <property type="molecule type" value="Genomic_DNA"/>
</dbReference>